<dbReference type="Gene3D" id="3.30.710.10">
    <property type="entry name" value="Potassium Channel Kv1.1, Chain A"/>
    <property type="match status" value="1"/>
</dbReference>
<evidence type="ECO:0000313" key="3">
    <source>
        <dbReference type="Proteomes" id="UP001221142"/>
    </source>
</evidence>
<dbReference type="Proteomes" id="UP001221142">
    <property type="component" value="Unassembled WGS sequence"/>
</dbReference>
<dbReference type="CDD" id="cd18186">
    <property type="entry name" value="BTB_POZ_ZBTB_KLHL-like"/>
    <property type="match status" value="1"/>
</dbReference>
<name>A0AAD7B775_9AGAR</name>
<accession>A0AAD7B775</accession>
<evidence type="ECO:0000259" key="1">
    <source>
        <dbReference type="PROSITE" id="PS50097"/>
    </source>
</evidence>
<dbReference type="AlphaFoldDB" id="A0AAD7B775"/>
<comment type="caution">
    <text evidence="2">The sequence shown here is derived from an EMBL/GenBank/DDBJ whole genome shotgun (WGS) entry which is preliminary data.</text>
</comment>
<dbReference type="InterPro" id="IPR000210">
    <property type="entry name" value="BTB/POZ_dom"/>
</dbReference>
<gene>
    <name evidence="2" type="ORF">FB45DRAFT_939988</name>
</gene>
<organism evidence="2 3">
    <name type="scientific">Roridomyces roridus</name>
    <dbReference type="NCBI Taxonomy" id="1738132"/>
    <lineage>
        <taxon>Eukaryota</taxon>
        <taxon>Fungi</taxon>
        <taxon>Dikarya</taxon>
        <taxon>Basidiomycota</taxon>
        <taxon>Agaricomycotina</taxon>
        <taxon>Agaricomycetes</taxon>
        <taxon>Agaricomycetidae</taxon>
        <taxon>Agaricales</taxon>
        <taxon>Marasmiineae</taxon>
        <taxon>Mycenaceae</taxon>
        <taxon>Roridomyces</taxon>
    </lineage>
</organism>
<dbReference type="SUPFAM" id="SSF54695">
    <property type="entry name" value="POZ domain"/>
    <property type="match status" value="1"/>
</dbReference>
<evidence type="ECO:0000313" key="2">
    <source>
        <dbReference type="EMBL" id="KAJ7612159.1"/>
    </source>
</evidence>
<feature type="domain" description="BTB" evidence="1">
    <location>
        <begin position="18"/>
        <end position="86"/>
    </location>
</feature>
<keyword evidence="3" id="KW-1185">Reference proteome</keyword>
<sequence>MEVDTKPQRIPELWFKDGNIVLQAGNTQFRVYEGILAARSPVFRDMLSSPQPPGDSEIVEGCPLVRLHDDPAEATVFLKAIFDLEYFRPFPAQTQYDIIRGCLRLSNKYGVDQLRVRALVHLSSRYRTNLADLDGADFYNSDSPNYKNRNVCDIISWPIPGPQTLVFYISVIQLAQDVEAPWILPYAFYSLSAWLDGNPEGLISNSDKSEVNLSPEDLKRCLAGQHLQCRASTTDIIAAFGSPPFEIAGCTSVSECRKLRLVAIYILQRTISDFPSIPLYMWNDNDWNRLRDMCPGCLAFMKDQHQAARQTIWNKLPEIYRLPKWEELEKKREAVLGTKWWLA</sequence>
<dbReference type="Pfam" id="PF00651">
    <property type="entry name" value="BTB"/>
    <property type="match status" value="1"/>
</dbReference>
<reference evidence="2" key="1">
    <citation type="submission" date="2023-03" db="EMBL/GenBank/DDBJ databases">
        <title>Massive genome expansion in bonnet fungi (Mycena s.s.) driven by repeated elements and novel gene families across ecological guilds.</title>
        <authorList>
            <consortium name="Lawrence Berkeley National Laboratory"/>
            <person name="Harder C.B."/>
            <person name="Miyauchi S."/>
            <person name="Viragh M."/>
            <person name="Kuo A."/>
            <person name="Thoen E."/>
            <person name="Andreopoulos B."/>
            <person name="Lu D."/>
            <person name="Skrede I."/>
            <person name="Drula E."/>
            <person name="Henrissat B."/>
            <person name="Morin E."/>
            <person name="Kohler A."/>
            <person name="Barry K."/>
            <person name="LaButti K."/>
            <person name="Morin E."/>
            <person name="Salamov A."/>
            <person name="Lipzen A."/>
            <person name="Mereny Z."/>
            <person name="Hegedus B."/>
            <person name="Baldrian P."/>
            <person name="Stursova M."/>
            <person name="Weitz H."/>
            <person name="Taylor A."/>
            <person name="Grigoriev I.V."/>
            <person name="Nagy L.G."/>
            <person name="Martin F."/>
            <person name="Kauserud H."/>
        </authorList>
    </citation>
    <scope>NUCLEOTIDE SEQUENCE</scope>
    <source>
        <strain evidence="2">9284</strain>
    </source>
</reference>
<dbReference type="PROSITE" id="PS50097">
    <property type="entry name" value="BTB"/>
    <property type="match status" value="1"/>
</dbReference>
<proteinExistence type="predicted"/>
<dbReference type="InterPro" id="IPR011333">
    <property type="entry name" value="SKP1/BTB/POZ_sf"/>
</dbReference>
<dbReference type="EMBL" id="JARKIF010000031">
    <property type="protein sequence ID" value="KAJ7612159.1"/>
    <property type="molecule type" value="Genomic_DNA"/>
</dbReference>
<protein>
    <recommendedName>
        <fullName evidence="1">BTB domain-containing protein</fullName>
    </recommendedName>
</protein>